<dbReference type="GO" id="GO:0000166">
    <property type="term" value="F:nucleotide binding"/>
    <property type="evidence" value="ECO:0007669"/>
    <property type="project" value="UniProtKB-KW"/>
</dbReference>
<dbReference type="Pfam" id="PF04820">
    <property type="entry name" value="Trp_halogenase"/>
    <property type="match status" value="1"/>
</dbReference>
<dbReference type="InterPro" id="IPR050816">
    <property type="entry name" value="Flavin-dep_Halogenase_NPB"/>
</dbReference>
<feature type="binding site" evidence="2">
    <location>
        <position position="329"/>
    </location>
    <ligand>
        <name>FAD</name>
        <dbReference type="ChEBI" id="CHEBI:57692"/>
    </ligand>
</feature>
<dbReference type="PANTHER" id="PTHR43747:SF4">
    <property type="entry name" value="FLAVIN-DEPENDENT TRYPTOPHAN HALOGENASE"/>
    <property type="match status" value="1"/>
</dbReference>
<dbReference type="PIRSF" id="PIRSF011396">
    <property type="entry name" value="Trp_halogenase"/>
    <property type="match status" value="1"/>
</dbReference>
<name>V4PHG1_9CAUL</name>
<feature type="active site" evidence="1">
    <location>
        <position position="61"/>
    </location>
</feature>
<dbReference type="InterPro" id="IPR033856">
    <property type="entry name" value="Trp_halogen"/>
</dbReference>
<evidence type="ECO:0000313" key="3">
    <source>
        <dbReference type="EMBL" id="ESQ87606.1"/>
    </source>
</evidence>
<organism evidence="3 4">
    <name type="scientific">Asticcacaulis benevestitus DSM 16100 = ATCC BAA-896</name>
    <dbReference type="NCBI Taxonomy" id="1121022"/>
    <lineage>
        <taxon>Bacteria</taxon>
        <taxon>Pseudomonadati</taxon>
        <taxon>Pseudomonadota</taxon>
        <taxon>Alphaproteobacteria</taxon>
        <taxon>Caulobacterales</taxon>
        <taxon>Caulobacteraceae</taxon>
        <taxon>Asticcacaulis</taxon>
    </lineage>
</organism>
<feature type="binding site" evidence="2">
    <location>
        <position position="325"/>
    </location>
    <ligand>
        <name>L-tryptophan</name>
        <dbReference type="ChEBI" id="CHEBI:57912"/>
    </ligand>
</feature>
<dbReference type="AlphaFoldDB" id="V4PHG1"/>
<reference evidence="3 4" key="1">
    <citation type="journal article" date="2014" name="Nature">
        <title>Sequential evolution of bacterial morphology by co-option of a developmental regulator.</title>
        <authorList>
            <person name="Jiang C."/>
            <person name="Brown P.J."/>
            <person name="Ducret A."/>
            <person name="Brun Y.V."/>
        </authorList>
    </citation>
    <scope>NUCLEOTIDE SEQUENCE [LARGE SCALE GENOMIC DNA]</scope>
    <source>
        <strain evidence="3 4">DSM 16100</strain>
    </source>
</reference>
<protein>
    <recommendedName>
        <fullName evidence="5">Tryptophan halogenase</fullName>
    </recommendedName>
</protein>
<evidence type="ECO:0000256" key="1">
    <source>
        <dbReference type="PIRSR" id="PIRSR011396-1"/>
    </source>
</evidence>
<comment type="caution">
    <text evidence="3">The sequence shown here is derived from an EMBL/GenBank/DDBJ whole genome shotgun (WGS) entry which is preliminary data.</text>
</comment>
<dbReference type="PATRIC" id="fig|1121022.4.peg.3512"/>
<sequence>MTAAALAHKLRGLPVRIELVESEEIGTVGVGEATLPLIRKFNEALNIDEATFMKETEATFKLGIEFCDWGRPGDRYIHPFGDYGRPVDNIPFYQAWLRLRQLGETARLDDYSYPIIAAEMGRFQRPGGDPDAIQAGFGYAYQFDSSRYAQFLRRYAEASGVIRTEGKVATTVCDPETGFVRSLVLDNGKTAMAELFVDCSGFRGVLIEQTLKTGYDDWSNWLPCNRAIAVPCESRGPLMPFTRATAREAGWQWRIPLQHRVGNGHVYCSSFISDDEATTQLLGHLEGPALASPRQLFFTTGRRRKFWNRNVVAIGLAAGFLEPLESTSIHLIQEGITELLQLFPDTGFHSADADEYNERMGLAFERVRDFLLLHYVANQRDDGELWLHFQNLALPASLEEKISAWMTRGHIIKYEFGTFLPPSWLAVLLGQNLIPRGYDPRTLKIPEDRLRAESRRLREAVLAAAQRTPDHAAFLRQVGGASHQAPLTAGVG</sequence>
<dbReference type="InterPro" id="IPR036188">
    <property type="entry name" value="FAD/NAD-bd_sf"/>
</dbReference>
<accession>V4PHG1</accession>
<keyword evidence="2" id="KW-0547">Nucleotide-binding</keyword>
<evidence type="ECO:0000313" key="4">
    <source>
        <dbReference type="Proteomes" id="UP000017837"/>
    </source>
</evidence>
<dbReference type="PANTHER" id="PTHR43747">
    <property type="entry name" value="FAD-BINDING PROTEIN"/>
    <property type="match status" value="1"/>
</dbReference>
<feature type="binding site" evidence="2">
    <location>
        <position position="61"/>
    </location>
    <ligand>
        <name>7-chloro-L-tryptophan</name>
        <dbReference type="ChEBI" id="CHEBI:58713"/>
    </ligand>
</feature>
<feature type="binding site" evidence="2">
    <location>
        <position position="316"/>
    </location>
    <ligand>
        <name>FAD</name>
        <dbReference type="ChEBI" id="CHEBI:57692"/>
    </ligand>
</feature>
<gene>
    <name evidence="3" type="ORF">ABENE_17215</name>
</gene>
<keyword evidence="2" id="KW-0274">FAD</keyword>
<evidence type="ECO:0000256" key="2">
    <source>
        <dbReference type="PIRSR" id="PIRSR011396-2"/>
    </source>
</evidence>
<dbReference type="InterPro" id="IPR006905">
    <property type="entry name" value="Flavin_halogenase"/>
</dbReference>
<dbReference type="GO" id="GO:0004497">
    <property type="term" value="F:monooxygenase activity"/>
    <property type="evidence" value="ECO:0007669"/>
    <property type="project" value="InterPro"/>
</dbReference>
<dbReference type="Proteomes" id="UP000017837">
    <property type="component" value="Unassembled WGS sequence"/>
</dbReference>
<dbReference type="eggNOG" id="COG0665">
    <property type="taxonomic scope" value="Bacteria"/>
</dbReference>
<keyword evidence="2" id="KW-0285">Flavoprotein</keyword>
<evidence type="ECO:0008006" key="5">
    <source>
        <dbReference type="Google" id="ProtNLM"/>
    </source>
</evidence>
<feature type="binding site" evidence="2">
    <location>
        <position position="168"/>
    </location>
    <ligand>
        <name>FAD</name>
        <dbReference type="ChEBI" id="CHEBI:57692"/>
    </ligand>
</feature>
<dbReference type="Gene3D" id="3.50.50.60">
    <property type="entry name" value="FAD/NAD(P)-binding domain"/>
    <property type="match status" value="1"/>
</dbReference>
<proteinExistence type="predicted"/>
<dbReference type="STRING" id="1121022.GCA_000376105_03738"/>
<dbReference type="EMBL" id="AWGB01000043">
    <property type="protein sequence ID" value="ESQ87606.1"/>
    <property type="molecule type" value="Genomic_DNA"/>
</dbReference>
<keyword evidence="4" id="KW-1185">Reference proteome</keyword>
<dbReference type="SUPFAM" id="SSF51905">
    <property type="entry name" value="FAD/NAD(P)-binding domain"/>
    <property type="match status" value="1"/>
</dbReference>